<sequence>MLKLEIRPNILDRKRKLVINPDMITYDDSDWKDVPNTIFNKDEVEGLRFGIEPIKGYAFTIGRRYYIDIRGFEDKVIKIRFTSLCSIRKKELHKRYVDILNALFNTHQENIINRYIDSFNKNSFVEILGTTFKSDTVILIKDHEIPYTDLGFREYIGYYALFSKSNPKIYKSYNYLKDWNSAVVYSISKLLLAES</sequence>
<proteinExistence type="predicted"/>
<accession>A0A2D1U364</accession>
<dbReference type="AlphaFoldDB" id="A0A2D1U364"/>
<dbReference type="RefSeq" id="WP_099437987.1">
    <property type="nucleotide sequence ID" value="NZ_CP024091.1"/>
</dbReference>
<protein>
    <submittedName>
        <fullName evidence="1">Uncharacterized protein</fullName>
    </submittedName>
</protein>
<dbReference type="KEGG" id="pgs:CPT03_06020"/>
<reference evidence="1 2" key="1">
    <citation type="submission" date="2017-10" db="EMBL/GenBank/DDBJ databases">
        <title>Whole genome of Pedobacter ginsengisoli T01R-27 isolated from tomato rhizosphere.</title>
        <authorList>
            <person name="Weon H.-Y."/>
            <person name="Lee S.A."/>
            <person name="Sang M.K."/>
            <person name="Song J."/>
        </authorList>
    </citation>
    <scope>NUCLEOTIDE SEQUENCE [LARGE SCALE GENOMIC DNA]</scope>
    <source>
        <strain evidence="1 2">T01R-27</strain>
    </source>
</reference>
<gene>
    <name evidence="1" type="ORF">CPT03_06020</name>
</gene>
<evidence type="ECO:0000313" key="1">
    <source>
        <dbReference type="EMBL" id="ATP56045.1"/>
    </source>
</evidence>
<evidence type="ECO:0000313" key="2">
    <source>
        <dbReference type="Proteomes" id="UP000223749"/>
    </source>
</evidence>
<dbReference type="OrthoDB" id="757707at2"/>
<name>A0A2D1U364_9SPHI</name>
<dbReference type="Proteomes" id="UP000223749">
    <property type="component" value="Chromosome"/>
</dbReference>
<keyword evidence="2" id="KW-1185">Reference proteome</keyword>
<organism evidence="1 2">
    <name type="scientific">Pedobacter ginsengisoli</name>
    <dbReference type="NCBI Taxonomy" id="363852"/>
    <lineage>
        <taxon>Bacteria</taxon>
        <taxon>Pseudomonadati</taxon>
        <taxon>Bacteroidota</taxon>
        <taxon>Sphingobacteriia</taxon>
        <taxon>Sphingobacteriales</taxon>
        <taxon>Sphingobacteriaceae</taxon>
        <taxon>Pedobacter</taxon>
    </lineage>
</organism>
<dbReference type="EMBL" id="CP024091">
    <property type="protein sequence ID" value="ATP56045.1"/>
    <property type="molecule type" value="Genomic_DNA"/>
</dbReference>